<evidence type="ECO:0000256" key="1">
    <source>
        <dbReference type="ARBA" id="ARBA00022729"/>
    </source>
</evidence>
<dbReference type="AlphaFoldDB" id="A0A081KF97"/>
<dbReference type="Pfam" id="PF06178">
    <property type="entry name" value="KdgM"/>
    <property type="match status" value="1"/>
</dbReference>
<evidence type="ECO:0000256" key="2">
    <source>
        <dbReference type="SAM" id="SignalP"/>
    </source>
</evidence>
<sequence>MKRVLLGTVLATSSAMAFAGGSYVTGNVQSHSKDIHGSSMTSTLEAGHTFDTTERGGLTVLTEFDGIQIGNAAVEGVSSSPYITLGVEQAYSLTDNLWVAAGYHHLLHDGDFIQARPLVKIGYNFDNGVAISNRTRWHLDQTGAAGDADNIRTDNAISYQMQNQPVQLKYNNVYMWKDNSATVADEKTMDHEFRATWTKAGVQPYVEWRNQADDANNALVLGASLGF</sequence>
<dbReference type="EMBL" id="JOJP01000001">
    <property type="protein sequence ID" value="KEI72823.1"/>
    <property type="molecule type" value="Genomic_DNA"/>
</dbReference>
<comment type="caution">
    <text evidence="3">The sequence shown here is derived from an EMBL/GenBank/DDBJ whole genome shotgun (WGS) entry which is preliminary data.</text>
</comment>
<protein>
    <submittedName>
        <fullName evidence="3">Porin</fullName>
    </submittedName>
</protein>
<keyword evidence="1 2" id="KW-0732">Signal</keyword>
<dbReference type="Proteomes" id="UP000027997">
    <property type="component" value="Unassembled WGS sequence"/>
</dbReference>
<reference evidence="3 4" key="1">
    <citation type="submission" date="2014-06" db="EMBL/GenBank/DDBJ databases">
        <title>Whole Genome Sequences of Three Symbiotic Endozoicomonas Bacteria.</title>
        <authorList>
            <person name="Neave M.J."/>
            <person name="Apprill A."/>
            <person name="Voolstra C.R."/>
        </authorList>
    </citation>
    <scope>NUCLEOTIDE SEQUENCE [LARGE SCALE GENOMIC DNA]</scope>
    <source>
        <strain evidence="3 4">DSM 22380</strain>
    </source>
</reference>
<dbReference type="RefSeq" id="WP_026258114.1">
    <property type="nucleotide sequence ID" value="NZ_JOJP01000001.1"/>
</dbReference>
<accession>A0A081KF97</accession>
<keyword evidence="4" id="KW-1185">Reference proteome</keyword>
<name>A0A081KF97_9GAMM</name>
<dbReference type="InterPro" id="IPR009331">
    <property type="entry name" value="Oligogalacturonate-sp_porin"/>
</dbReference>
<dbReference type="InterPro" id="IPR053713">
    <property type="entry name" value="Bact_OM_Channel_sf"/>
</dbReference>
<gene>
    <name evidence="3" type="ORF">GV64_20725</name>
</gene>
<feature type="signal peptide" evidence="2">
    <location>
        <begin position="1"/>
        <end position="19"/>
    </location>
</feature>
<organism evidence="3 4">
    <name type="scientific">Endozoicomonas elysicola</name>
    <dbReference type="NCBI Taxonomy" id="305900"/>
    <lineage>
        <taxon>Bacteria</taxon>
        <taxon>Pseudomonadati</taxon>
        <taxon>Pseudomonadota</taxon>
        <taxon>Gammaproteobacteria</taxon>
        <taxon>Oceanospirillales</taxon>
        <taxon>Endozoicomonadaceae</taxon>
        <taxon>Endozoicomonas</taxon>
    </lineage>
</organism>
<dbReference type="eggNOG" id="ENOG5033R77">
    <property type="taxonomic scope" value="Bacteria"/>
</dbReference>
<evidence type="ECO:0000313" key="4">
    <source>
        <dbReference type="Proteomes" id="UP000027997"/>
    </source>
</evidence>
<dbReference type="Gene3D" id="2.40.160.40">
    <property type="entry name" value="monomeric porin ompg"/>
    <property type="match status" value="1"/>
</dbReference>
<feature type="chain" id="PRO_5001758856" evidence="2">
    <location>
        <begin position="20"/>
        <end position="227"/>
    </location>
</feature>
<proteinExistence type="predicted"/>
<evidence type="ECO:0000313" key="3">
    <source>
        <dbReference type="EMBL" id="KEI72823.1"/>
    </source>
</evidence>